<accession>E6QVH2</accession>
<dbReference type="InterPro" id="IPR047594">
    <property type="entry name" value="MoaC_bact/euk"/>
</dbReference>
<dbReference type="InterPro" id="IPR023045">
    <property type="entry name" value="MoaC"/>
</dbReference>
<dbReference type="GO" id="GO:0061799">
    <property type="term" value="F:cyclic pyranopterin monophosphate synthase activity"/>
    <property type="evidence" value="ECO:0007669"/>
    <property type="project" value="UniProtKB-EC"/>
</dbReference>
<comment type="caution">
    <text evidence="7">The sequence shown here is derived from an EMBL/GenBank/DDBJ whole genome shotgun (WGS) entry which is preliminary data.</text>
</comment>
<dbReference type="InterPro" id="IPR050105">
    <property type="entry name" value="MoCo_biosynth_MoaA/MoaC"/>
</dbReference>
<dbReference type="UniPathway" id="UPA00344"/>
<comment type="pathway">
    <text evidence="2">Cofactor biosynthesis; molybdopterin biosynthesis.</text>
</comment>
<feature type="domain" description="Molybdopterin cofactor biosynthesis C (MoaC)" evidence="6">
    <location>
        <begin position="38"/>
        <end position="178"/>
    </location>
</feature>
<sequence length="192" mass="20606">MIPNGGIGQACRHQRRMAALPSSDLPLTHFTETGRARMVDVSQKTSTQRTAIASGILRMRPATLARIHDGSIAKGNVLAVADVAAVLAAKRTPDLIPMCHSLPLNGVEISFGEVSELDHTGCVGLSVRVTVKCTGLTGVEMEALCATSVALLTVYDMCKAIDKAMRIEHIQLEEKWGGKSGTWLRSEQVKND</sequence>
<dbReference type="HAMAP" id="MF_01224_B">
    <property type="entry name" value="MoaC_B"/>
    <property type="match status" value="1"/>
</dbReference>
<dbReference type="AlphaFoldDB" id="E6QVH2"/>
<dbReference type="NCBIfam" id="TIGR00581">
    <property type="entry name" value="moaC"/>
    <property type="match status" value="1"/>
</dbReference>
<proteinExistence type="inferred from homology"/>
<dbReference type="Pfam" id="PF01967">
    <property type="entry name" value="MoaC"/>
    <property type="match status" value="1"/>
</dbReference>
<organism evidence="7">
    <name type="scientific">mine drainage metagenome</name>
    <dbReference type="NCBI Taxonomy" id="410659"/>
    <lineage>
        <taxon>unclassified sequences</taxon>
        <taxon>metagenomes</taxon>
        <taxon>ecological metagenomes</taxon>
    </lineage>
</organism>
<dbReference type="Gene3D" id="3.30.70.640">
    <property type="entry name" value="Molybdopterin cofactor biosynthesis C (MoaC) domain"/>
    <property type="match status" value="1"/>
</dbReference>
<evidence type="ECO:0000313" key="7">
    <source>
        <dbReference type="EMBL" id="CBI11245.1"/>
    </source>
</evidence>
<dbReference type="SUPFAM" id="SSF55040">
    <property type="entry name" value="Molybdenum cofactor biosynthesis protein C, MoaC"/>
    <property type="match status" value="1"/>
</dbReference>
<dbReference type="NCBIfam" id="NF006870">
    <property type="entry name" value="PRK09364.1"/>
    <property type="match status" value="1"/>
</dbReference>
<dbReference type="EC" id="4.6.1.17" evidence="3"/>
<dbReference type="PANTHER" id="PTHR22960">
    <property type="entry name" value="MOLYBDOPTERIN COFACTOR SYNTHESIS PROTEIN A"/>
    <property type="match status" value="1"/>
</dbReference>
<evidence type="ECO:0000256" key="1">
    <source>
        <dbReference type="ARBA" id="ARBA00001637"/>
    </source>
</evidence>
<dbReference type="GO" id="GO:0006777">
    <property type="term" value="P:Mo-molybdopterin cofactor biosynthetic process"/>
    <property type="evidence" value="ECO:0007669"/>
    <property type="project" value="UniProtKB-KW"/>
</dbReference>
<name>E6QVH2_9ZZZZ</name>
<dbReference type="InterPro" id="IPR036522">
    <property type="entry name" value="MoaC_sf"/>
</dbReference>
<reference evidence="7" key="1">
    <citation type="submission" date="2009-10" db="EMBL/GenBank/DDBJ databases">
        <title>Diversity of trophic interactions inside an arsenic-rich microbial ecosystem.</title>
        <authorList>
            <person name="Bertin P.N."/>
            <person name="Heinrich-Salmeron A."/>
            <person name="Pelletier E."/>
            <person name="Goulhen-Chollet F."/>
            <person name="Arsene-Ploetze F."/>
            <person name="Gallien S."/>
            <person name="Calteau A."/>
            <person name="Vallenet D."/>
            <person name="Casiot C."/>
            <person name="Chane-Woon-Ming B."/>
            <person name="Giloteaux L."/>
            <person name="Barakat M."/>
            <person name="Bonnefoy V."/>
            <person name="Bruneel O."/>
            <person name="Chandler M."/>
            <person name="Cleiss J."/>
            <person name="Duran R."/>
            <person name="Elbaz-Poulichet F."/>
            <person name="Fonknechten N."/>
            <person name="Lauga B."/>
            <person name="Mornico D."/>
            <person name="Ortet P."/>
            <person name="Schaeffer C."/>
            <person name="Siguier P."/>
            <person name="Alexander Thil Smith A."/>
            <person name="Van Dorsselaer A."/>
            <person name="Weissenbach J."/>
            <person name="Medigue C."/>
            <person name="Le Paslier D."/>
        </authorList>
    </citation>
    <scope>NUCLEOTIDE SEQUENCE</scope>
</reference>
<gene>
    <name evidence="7" type="primary">moaC</name>
    <name evidence="7" type="ORF">CARN7_2059</name>
</gene>
<dbReference type="EMBL" id="CABR01000129">
    <property type="protein sequence ID" value="CBI11245.1"/>
    <property type="molecule type" value="Genomic_DNA"/>
</dbReference>
<keyword evidence="5" id="KW-0456">Lyase</keyword>
<evidence type="ECO:0000256" key="5">
    <source>
        <dbReference type="ARBA" id="ARBA00023239"/>
    </source>
</evidence>
<evidence type="ECO:0000256" key="4">
    <source>
        <dbReference type="ARBA" id="ARBA00023150"/>
    </source>
</evidence>
<comment type="catalytic activity">
    <reaction evidence="1">
        <text>(8S)-3',8-cyclo-7,8-dihydroguanosine 5'-triphosphate = cyclic pyranopterin phosphate + diphosphate</text>
        <dbReference type="Rhea" id="RHEA:49580"/>
        <dbReference type="ChEBI" id="CHEBI:33019"/>
        <dbReference type="ChEBI" id="CHEBI:59648"/>
        <dbReference type="ChEBI" id="CHEBI:131766"/>
        <dbReference type="EC" id="4.6.1.17"/>
    </reaction>
</comment>
<evidence type="ECO:0000256" key="3">
    <source>
        <dbReference type="ARBA" id="ARBA00012575"/>
    </source>
</evidence>
<evidence type="ECO:0000259" key="6">
    <source>
        <dbReference type="Pfam" id="PF01967"/>
    </source>
</evidence>
<evidence type="ECO:0000256" key="2">
    <source>
        <dbReference type="ARBA" id="ARBA00005046"/>
    </source>
</evidence>
<dbReference type="InterPro" id="IPR002820">
    <property type="entry name" value="Mopterin_CF_biosynth-C_dom"/>
</dbReference>
<protein>
    <recommendedName>
        <fullName evidence="3">cyclic pyranopterin monophosphate synthase</fullName>
        <ecNumber evidence="3">4.6.1.17</ecNumber>
    </recommendedName>
</protein>
<keyword evidence="4" id="KW-0501">Molybdenum cofactor biosynthesis</keyword>